<dbReference type="Pfam" id="PF00015">
    <property type="entry name" value="MCPsignal"/>
    <property type="match status" value="1"/>
</dbReference>
<feature type="domain" description="HAMP" evidence="6">
    <location>
        <begin position="338"/>
        <end position="390"/>
    </location>
</feature>
<dbReference type="Gene3D" id="1.10.287.950">
    <property type="entry name" value="Methyl-accepting chemotaxis protein"/>
    <property type="match status" value="1"/>
</dbReference>
<evidence type="ECO:0000313" key="7">
    <source>
        <dbReference type="EMBL" id="WGS64037.1"/>
    </source>
</evidence>
<accession>A0ABY8PN19</accession>
<evidence type="ECO:0000259" key="6">
    <source>
        <dbReference type="PROSITE" id="PS50885"/>
    </source>
</evidence>
<dbReference type="Proteomes" id="UP001232493">
    <property type="component" value="Chromosome"/>
</dbReference>
<dbReference type="SUPFAM" id="SSF58104">
    <property type="entry name" value="Methyl-accepting chemotaxis protein (MCP) signaling domain"/>
    <property type="match status" value="1"/>
</dbReference>
<name>A0ABY8PN19_9BACT</name>
<evidence type="ECO:0000256" key="3">
    <source>
        <dbReference type="PROSITE-ProRule" id="PRU00284"/>
    </source>
</evidence>
<sequence>MSIKAKIIFGFSVIVLIAVIIGSLGLLSTNNIKSYVLNIANENLPKVQKVLSLYQLQTSIEKSEMALLGLTDQQLRNNEYQKMDETWNSINKLIKEYENFNLNAEETKYWKEYKNKLSAWESAHASFMELSKKLDETKILDPKTLKLDVKTYESELYRLAWIIEKAILEKEPFNEELNPRKSAFGKWLENYQTENDYLADMFVDMKKYNEGFLKTAKTINLVIKKKNEKQISLMQRVYNNSLIPYLENIFDTFETINQIADESLKLKNQMADQSLNVDLPLFEDMAGVLKKIVDYNKTEAIQKGNEAVSKAQKALIVVLSSIGFGIIISIIFGWAIIANIVKPIKELMKKIKAFGKGDLTIDFTMKGKDEISQMAKVLDNMASDLRDSMKLIYEASNKLSLSSDTLASISEEQNAISDDLSSQSRIIESNTEDASASVEEVSSGVEEVASSAQMISTNAEELSYKANEASEAALNGEKSVNRIVEIVENAVKESSNTQEKVNSLSEKVQNIGNIVETINQITEQTNLLALNAAIEAARAGEAGKGFAVVADEIRKLAEQSKASTEEIAKILISVKDGAVSANEATNKVVNIIKDIDVESENVVSQFKLILDKVEEMNMKVHELSSAAEEQSASTEEMAAAMDRISKVINEISDQVKYMVSAIDQQTKSSHQVNETAEEGNKLSQSLMELINKFSI</sequence>
<dbReference type="Pfam" id="PF12729">
    <property type="entry name" value="4HB_MCP_1"/>
    <property type="match status" value="1"/>
</dbReference>
<gene>
    <name evidence="7" type="ORF">JRV97_06545</name>
</gene>
<proteinExistence type="inferred from homology"/>
<feature type="transmembrane region" description="Helical" evidence="4">
    <location>
        <begin position="314"/>
        <end position="341"/>
    </location>
</feature>
<dbReference type="CDD" id="cd06225">
    <property type="entry name" value="HAMP"/>
    <property type="match status" value="1"/>
</dbReference>
<dbReference type="Gene3D" id="6.10.340.10">
    <property type="match status" value="1"/>
</dbReference>
<dbReference type="Pfam" id="PF00672">
    <property type="entry name" value="HAMP"/>
    <property type="match status" value="1"/>
</dbReference>
<evidence type="ECO:0000259" key="5">
    <source>
        <dbReference type="PROSITE" id="PS50111"/>
    </source>
</evidence>
<keyword evidence="4" id="KW-1133">Transmembrane helix</keyword>
<dbReference type="PANTHER" id="PTHR32089">
    <property type="entry name" value="METHYL-ACCEPTING CHEMOTAXIS PROTEIN MCPB"/>
    <property type="match status" value="1"/>
</dbReference>
<dbReference type="PANTHER" id="PTHR32089:SF112">
    <property type="entry name" value="LYSOZYME-LIKE PROTEIN-RELATED"/>
    <property type="match status" value="1"/>
</dbReference>
<dbReference type="SMART" id="SM00283">
    <property type="entry name" value="MA"/>
    <property type="match status" value="1"/>
</dbReference>
<dbReference type="RefSeq" id="WP_280997366.1">
    <property type="nucleotide sequence ID" value="NZ_CP069362.1"/>
</dbReference>
<evidence type="ECO:0000313" key="8">
    <source>
        <dbReference type="Proteomes" id="UP001232493"/>
    </source>
</evidence>
<dbReference type="InterPro" id="IPR003660">
    <property type="entry name" value="HAMP_dom"/>
</dbReference>
<evidence type="ECO:0000256" key="1">
    <source>
        <dbReference type="ARBA" id="ARBA00023224"/>
    </source>
</evidence>
<feature type="domain" description="Methyl-accepting transducer" evidence="5">
    <location>
        <begin position="409"/>
        <end position="645"/>
    </location>
</feature>
<dbReference type="EMBL" id="CP069362">
    <property type="protein sequence ID" value="WGS64037.1"/>
    <property type="molecule type" value="Genomic_DNA"/>
</dbReference>
<keyword evidence="1 3" id="KW-0807">Transducer</keyword>
<dbReference type="CDD" id="cd11386">
    <property type="entry name" value="MCP_signal"/>
    <property type="match status" value="1"/>
</dbReference>
<dbReference type="InterPro" id="IPR004089">
    <property type="entry name" value="MCPsignal_dom"/>
</dbReference>
<reference evidence="7 8" key="1">
    <citation type="submission" date="2021-02" db="EMBL/GenBank/DDBJ databases">
        <title>Characterization of Marinitoga sp. nov. str. BP5-C20A.</title>
        <authorList>
            <person name="Erauso G."/>
            <person name="Postec A."/>
        </authorList>
    </citation>
    <scope>NUCLEOTIDE SEQUENCE [LARGE SCALE GENOMIC DNA]</scope>
    <source>
        <strain evidence="7 8">BP5-C20A</strain>
    </source>
</reference>
<protein>
    <submittedName>
        <fullName evidence="7">Methyl-accepting chemotaxis protein</fullName>
    </submittedName>
</protein>
<dbReference type="PROSITE" id="PS50885">
    <property type="entry name" value="HAMP"/>
    <property type="match status" value="1"/>
</dbReference>
<evidence type="ECO:0000256" key="4">
    <source>
        <dbReference type="SAM" id="Phobius"/>
    </source>
</evidence>
<feature type="transmembrane region" description="Helical" evidence="4">
    <location>
        <begin position="7"/>
        <end position="27"/>
    </location>
</feature>
<keyword evidence="4" id="KW-0812">Transmembrane</keyword>
<keyword evidence="8" id="KW-1185">Reference proteome</keyword>
<dbReference type="PROSITE" id="PS50111">
    <property type="entry name" value="CHEMOTAXIS_TRANSDUC_2"/>
    <property type="match status" value="1"/>
</dbReference>
<comment type="similarity">
    <text evidence="2">Belongs to the methyl-accepting chemotaxis (MCP) protein family.</text>
</comment>
<dbReference type="InterPro" id="IPR024478">
    <property type="entry name" value="HlyB_4HB_MCP"/>
</dbReference>
<dbReference type="SMART" id="SM00304">
    <property type="entry name" value="HAMP"/>
    <property type="match status" value="1"/>
</dbReference>
<organism evidence="7 8">
    <name type="scientific">Marinitoga aeolica</name>
    <dbReference type="NCBI Taxonomy" id="2809031"/>
    <lineage>
        <taxon>Bacteria</taxon>
        <taxon>Thermotogati</taxon>
        <taxon>Thermotogota</taxon>
        <taxon>Thermotogae</taxon>
        <taxon>Petrotogales</taxon>
        <taxon>Petrotogaceae</taxon>
        <taxon>Marinitoga</taxon>
    </lineage>
</organism>
<keyword evidence="4" id="KW-0472">Membrane</keyword>
<evidence type="ECO:0000256" key="2">
    <source>
        <dbReference type="ARBA" id="ARBA00029447"/>
    </source>
</evidence>